<sequence>MIPFTTRIPAIVVDKEPESVPPPSTLSESPPRVTEPLSYKDRRMEKIGPANSLHTARQVARPSPLRDMMTAS</sequence>
<gene>
    <name evidence="2" type="ORF">PG996_000308</name>
</gene>
<comment type="caution">
    <text evidence="2">The sequence shown here is derived from an EMBL/GenBank/DDBJ whole genome shotgun (WGS) entry which is preliminary data.</text>
</comment>
<feature type="region of interest" description="Disordered" evidence="1">
    <location>
        <begin position="15"/>
        <end position="72"/>
    </location>
</feature>
<dbReference type="Proteomes" id="UP001446871">
    <property type="component" value="Unassembled WGS sequence"/>
</dbReference>
<name>A0ABR1WDE7_9PEZI</name>
<reference evidence="2 3" key="1">
    <citation type="submission" date="2023-01" db="EMBL/GenBank/DDBJ databases">
        <title>Analysis of 21 Apiospora genomes using comparative genomics revels a genus with tremendous synthesis potential of carbohydrate active enzymes and secondary metabolites.</title>
        <authorList>
            <person name="Sorensen T."/>
        </authorList>
    </citation>
    <scope>NUCLEOTIDE SEQUENCE [LARGE SCALE GENOMIC DNA]</scope>
    <source>
        <strain evidence="2 3">CBS 83171</strain>
    </source>
</reference>
<evidence type="ECO:0000256" key="1">
    <source>
        <dbReference type="SAM" id="MobiDB-lite"/>
    </source>
</evidence>
<dbReference type="EMBL" id="JAQQWM010000001">
    <property type="protein sequence ID" value="KAK8081527.1"/>
    <property type="molecule type" value="Genomic_DNA"/>
</dbReference>
<accession>A0ABR1WDE7</accession>
<organism evidence="2 3">
    <name type="scientific">Apiospora saccharicola</name>
    <dbReference type="NCBI Taxonomy" id="335842"/>
    <lineage>
        <taxon>Eukaryota</taxon>
        <taxon>Fungi</taxon>
        <taxon>Dikarya</taxon>
        <taxon>Ascomycota</taxon>
        <taxon>Pezizomycotina</taxon>
        <taxon>Sordariomycetes</taxon>
        <taxon>Xylariomycetidae</taxon>
        <taxon>Amphisphaeriales</taxon>
        <taxon>Apiosporaceae</taxon>
        <taxon>Apiospora</taxon>
    </lineage>
</organism>
<evidence type="ECO:0000313" key="3">
    <source>
        <dbReference type="Proteomes" id="UP001446871"/>
    </source>
</evidence>
<proteinExistence type="predicted"/>
<evidence type="ECO:0000313" key="2">
    <source>
        <dbReference type="EMBL" id="KAK8081527.1"/>
    </source>
</evidence>
<protein>
    <submittedName>
        <fullName evidence="2">Uncharacterized protein</fullName>
    </submittedName>
</protein>
<keyword evidence="3" id="KW-1185">Reference proteome</keyword>